<dbReference type="PRINTS" id="PR00080">
    <property type="entry name" value="SDRFAMILY"/>
</dbReference>
<evidence type="ECO:0000313" key="4">
    <source>
        <dbReference type="Proteomes" id="UP001057498"/>
    </source>
</evidence>
<accession>A0ABN6PIX6</accession>
<evidence type="ECO:0000313" key="3">
    <source>
        <dbReference type="EMBL" id="BDI03693.1"/>
    </source>
</evidence>
<dbReference type="NCBIfam" id="NF005559">
    <property type="entry name" value="PRK07231.1"/>
    <property type="match status" value="1"/>
</dbReference>
<comment type="similarity">
    <text evidence="1">Belongs to the short-chain dehydrogenases/reductases (SDR) family.</text>
</comment>
<dbReference type="SMART" id="SM00822">
    <property type="entry name" value="PKS_KR"/>
    <property type="match status" value="1"/>
</dbReference>
<protein>
    <submittedName>
        <fullName evidence="3">Oxidoreductase</fullName>
    </submittedName>
</protein>
<dbReference type="PRINTS" id="PR00081">
    <property type="entry name" value="GDHRDH"/>
</dbReference>
<feature type="domain" description="Ketoreductase" evidence="2">
    <location>
        <begin position="33"/>
        <end position="217"/>
    </location>
</feature>
<organism evidence="3 4">
    <name type="scientific">Sphaerotilus microaerophilus</name>
    <dbReference type="NCBI Taxonomy" id="2914710"/>
    <lineage>
        <taxon>Bacteria</taxon>
        <taxon>Pseudomonadati</taxon>
        <taxon>Pseudomonadota</taxon>
        <taxon>Betaproteobacteria</taxon>
        <taxon>Burkholderiales</taxon>
        <taxon>Sphaerotilaceae</taxon>
        <taxon>Sphaerotilus</taxon>
    </lineage>
</organism>
<dbReference type="EMBL" id="AP025730">
    <property type="protein sequence ID" value="BDI03693.1"/>
    <property type="molecule type" value="Genomic_DNA"/>
</dbReference>
<evidence type="ECO:0000256" key="1">
    <source>
        <dbReference type="ARBA" id="ARBA00006484"/>
    </source>
</evidence>
<dbReference type="Gene3D" id="3.40.50.720">
    <property type="entry name" value="NAD(P)-binding Rossmann-like Domain"/>
    <property type="match status" value="1"/>
</dbReference>
<dbReference type="InterPro" id="IPR002347">
    <property type="entry name" value="SDR_fam"/>
</dbReference>
<dbReference type="PANTHER" id="PTHR42760">
    <property type="entry name" value="SHORT-CHAIN DEHYDROGENASES/REDUCTASES FAMILY MEMBER"/>
    <property type="match status" value="1"/>
</dbReference>
<dbReference type="Pfam" id="PF13561">
    <property type="entry name" value="adh_short_C2"/>
    <property type="match status" value="1"/>
</dbReference>
<name>A0ABN6PIX6_9BURK</name>
<proteinExistence type="inferred from homology"/>
<sequence length="296" mass="30248">MPSATQAATPRPEMSDPTLSAAQYRSWLGLAGRTVVVTGAASGIGLAIATELAAAGARVALLDRQADALAEVAERLAATGAPVLAQACDIADEAAVLAAAAAVRRTLGPVWGLVNNAGLLRPGALEDVSLADWNQVLAINLTGGLLCARAFGADMLAAGRGAIVHIASVSGLHPQTRSGAYSPSKAGVLLLNRQLAAEWGPRGVRSNAVCPGMIRTALSAKFYEQPGFEAARAAVTASRRVGEPIDIAEPTLFLLSDRAAYVNGTELVVDGGLDCMLMDMVPRPGFNQTATAASQA</sequence>
<gene>
    <name evidence="3" type="ORF">CATMQ487_06630</name>
</gene>
<keyword evidence="4" id="KW-1185">Reference proteome</keyword>
<dbReference type="CDD" id="cd05233">
    <property type="entry name" value="SDR_c"/>
    <property type="match status" value="1"/>
</dbReference>
<reference evidence="3" key="1">
    <citation type="submission" date="2022-04" db="EMBL/GenBank/DDBJ databases">
        <title>Whole genome sequence of Sphaerotilus sp. FB-5.</title>
        <authorList>
            <person name="Takeda M."/>
            <person name="Narihara S."/>
            <person name="Akimoto M."/>
            <person name="Akimoto R."/>
            <person name="Nishiyashiki S."/>
            <person name="Murakami T."/>
        </authorList>
    </citation>
    <scope>NUCLEOTIDE SEQUENCE</scope>
    <source>
        <strain evidence="3">FB-5</strain>
    </source>
</reference>
<dbReference type="Proteomes" id="UP001057498">
    <property type="component" value="Chromosome"/>
</dbReference>
<dbReference type="InterPro" id="IPR036291">
    <property type="entry name" value="NAD(P)-bd_dom_sf"/>
</dbReference>
<dbReference type="InterPro" id="IPR057326">
    <property type="entry name" value="KR_dom"/>
</dbReference>
<evidence type="ECO:0000259" key="2">
    <source>
        <dbReference type="SMART" id="SM00822"/>
    </source>
</evidence>
<dbReference type="SUPFAM" id="SSF51735">
    <property type="entry name" value="NAD(P)-binding Rossmann-fold domains"/>
    <property type="match status" value="1"/>
</dbReference>
<dbReference type="PANTHER" id="PTHR42760:SF123">
    <property type="entry name" value="OXIDOREDUCTASE"/>
    <property type="match status" value="1"/>
</dbReference>